<protein>
    <recommendedName>
        <fullName evidence="3">Sortilin N-terminal domain-containing protein</fullName>
    </recommendedName>
</protein>
<evidence type="ECO:0000313" key="4">
    <source>
        <dbReference type="EMBL" id="MBD7968236.1"/>
    </source>
</evidence>
<dbReference type="InterPro" id="IPR015943">
    <property type="entry name" value="WD40/YVTN_repeat-like_dom_sf"/>
</dbReference>
<feature type="domain" description="Sortilin N-terminal" evidence="3">
    <location>
        <begin position="87"/>
        <end position="206"/>
    </location>
</feature>
<dbReference type="InterPro" id="IPR031778">
    <property type="entry name" value="Sortilin_N"/>
</dbReference>
<name>A0ABR8SXJ0_9BACL</name>
<feature type="chain" id="PRO_5045203754" description="Sortilin N-terminal domain-containing protein" evidence="2">
    <location>
        <begin position="19"/>
        <end position="418"/>
    </location>
</feature>
<dbReference type="Gene3D" id="2.130.10.10">
    <property type="entry name" value="YVTN repeat-like/Quinoprotein amine dehydrogenase"/>
    <property type="match status" value="2"/>
</dbReference>
<dbReference type="PROSITE" id="PS51257">
    <property type="entry name" value="PROKAR_LIPOPROTEIN"/>
    <property type="match status" value="1"/>
</dbReference>
<gene>
    <name evidence="4" type="ORF">H9647_09185</name>
</gene>
<dbReference type="PANTHER" id="PTHR47199">
    <property type="entry name" value="PHOTOSYSTEM II STABILITY/ASSEMBLY FACTOR HCF136, CHLOROPLASTIC"/>
    <property type="match status" value="1"/>
</dbReference>
<keyword evidence="1" id="KW-0677">Repeat</keyword>
<evidence type="ECO:0000313" key="5">
    <source>
        <dbReference type="Proteomes" id="UP000608071"/>
    </source>
</evidence>
<comment type="caution">
    <text evidence="4">The sequence shown here is derived from an EMBL/GenBank/DDBJ whole genome shotgun (WGS) entry which is preliminary data.</text>
</comment>
<sequence>MHRAIVWSLACMFILLLAACSSKESEQVQPIMKEEPVETGQTLTLVEPEYYEVPDSNKYQIQTRLTDFQLIHGYGGLAWGVTRNELRLYYTRDNGETWVNISPSANVKFSSNPVYGKDIFFLDGEHGWIVRSGTDGTNNVVLRTEDSGESWKIASLEESEAVTALHFNSSTHGYLMTSESVGTLKEQKTLYTTTDGGVNWTQTSTNIPIQATNDAISLQGYTMGMMFTDMGKGFVPVLELGTPKMYVTKDDGETWSVDKSFFNRTSSLHTDCSSFTIGEMESLSVNHHKLYLPLGCSEGDQVKYSGLFTDDSGDTWNHVQFELPAEVVTDKRLYPTFVSDHIGWMLLGKTVYQTADQGKTWTKLAESKNLSDLLDKYPEVVKMQFVTTKVGWILLENAIEKKSILMQTTDGGLNWEVL</sequence>
<dbReference type="Pfam" id="PF15902">
    <property type="entry name" value="Sortilin-Vps10"/>
    <property type="match status" value="1"/>
</dbReference>
<accession>A0ABR8SXJ0</accession>
<keyword evidence="5" id="KW-1185">Reference proteome</keyword>
<evidence type="ECO:0000256" key="2">
    <source>
        <dbReference type="SAM" id="SignalP"/>
    </source>
</evidence>
<organism evidence="4 5">
    <name type="scientific">Paenibacillus gallinarum</name>
    <dbReference type="NCBI Taxonomy" id="2762232"/>
    <lineage>
        <taxon>Bacteria</taxon>
        <taxon>Bacillati</taxon>
        <taxon>Bacillota</taxon>
        <taxon>Bacilli</taxon>
        <taxon>Bacillales</taxon>
        <taxon>Paenibacillaceae</taxon>
        <taxon>Paenibacillus</taxon>
    </lineage>
</organism>
<dbReference type="PANTHER" id="PTHR47199:SF2">
    <property type="entry name" value="PHOTOSYSTEM II STABILITY_ASSEMBLY FACTOR HCF136, CHLOROPLASTIC"/>
    <property type="match status" value="1"/>
</dbReference>
<reference evidence="4 5" key="1">
    <citation type="submission" date="2020-08" db="EMBL/GenBank/DDBJ databases">
        <title>A Genomic Blueprint of the Chicken Gut Microbiome.</title>
        <authorList>
            <person name="Gilroy R."/>
            <person name="Ravi A."/>
            <person name="Getino M."/>
            <person name="Pursley I."/>
            <person name="Horton D.L."/>
            <person name="Alikhan N.-F."/>
            <person name="Baker D."/>
            <person name="Gharbi K."/>
            <person name="Hall N."/>
            <person name="Watson M."/>
            <person name="Adriaenssens E.M."/>
            <person name="Foster-Nyarko E."/>
            <person name="Jarju S."/>
            <person name="Secka A."/>
            <person name="Antonio M."/>
            <person name="Oren A."/>
            <person name="Chaudhuri R."/>
            <person name="La Ragione R.M."/>
            <person name="Hildebrand F."/>
            <person name="Pallen M.J."/>
        </authorList>
    </citation>
    <scope>NUCLEOTIDE SEQUENCE [LARGE SCALE GENOMIC DNA]</scope>
    <source>
        <strain evidence="4 5">Sa2BVA9</strain>
    </source>
</reference>
<feature type="signal peptide" evidence="2">
    <location>
        <begin position="1"/>
        <end position="18"/>
    </location>
</feature>
<evidence type="ECO:0000259" key="3">
    <source>
        <dbReference type="Pfam" id="PF15902"/>
    </source>
</evidence>
<dbReference type="CDD" id="cd15482">
    <property type="entry name" value="Sialidase_non-viral"/>
    <property type="match status" value="1"/>
</dbReference>
<proteinExistence type="predicted"/>
<dbReference type="EMBL" id="JACSQL010000003">
    <property type="protein sequence ID" value="MBD7968236.1"/>
    <property type="molecule type" value="Genomic_DNA"/>
</dbReference>
<dbReference type="Proteomes" id="UP000608071">
    <property type="component" value="Unassembled WGS sequence"/>
</dbReference>
<evidence type="ECO:0000256" key="1">
    <source>
        <dbReference type="ARBA" id="ARBA00022737"/>
    </source>
</evidence>
<dbReference type="SUPFAM" id="SSF110296">
    <property type="entry name" value="Oligoxyloglucan reducing end-specific cellobiohydrolase"/>
    <property type="match status" value="1"/>
</dbReference>
<keyword evidence="2" id="KW-0732">Signal</keyword>